<dbReference type="Gene3D" id="1.20.120.1490">
    <property type="match status" value="1"/>
</dbReference>
<sequence>MLNKKKYLFTAVIIVLSLLFIVTAIQAQGYWNRGYDYDDIGWWNNNIPNQYSYSSEQMNEMNKIRSKYDQEIVPLQNKLRDQRIALRDLRNSSNYDTDKASEYRKNIQDIENQIYDYRIDARKDMSALLTDVQKQYFNSSSTGYWNNFYDRCGWDYDNMSYDYGNNRDNRMMNGRMGRGCW</sequence>
<protein>
    <recommendedName>
        <fullName evidence="2">Zinc resistance-associated protein</fullName>
    </recommendedName>
</protein>
<dbReference type="GO" id="GO:0042597">
    <property type="term" value="C:periplasmic space"/>
    <property type="evidence" value="ECO:0007669"/>
    <property type="project" value="InterPro"/>
</dbReference>
<dbReference type="EMBL" id="UOGD01000300">
    <property type="protein sequence ID" value="VAX25562.1"/>
    <property type="molecule type" value="Genomic_DNA"/>
</dbReference>
<dbReference type="Pfam" id="PF07813">
    <property type="entry name" value="LTXXQ"/>
    <property type="match status" value="1"/>
</dbReference>
<evidence type="ECO:0000313" key="1">
    <source>
        <dbReference type="EMBL" id="VAX25562.1"/>
    </source>
</evidence>
<dbReference type="InterPro" id="IPR012899">
    <property type="entry name" value="LTXXQ"/>
</dbReference>
<organism evidence="1">
    <name type="scientific">hydrothermal vent metagenome</name>
    <dbReference type="NCBI Taxonomy" id="652676"/>
    <lineage>
        <taxon>unclassified sequences</taxon>
        <taxon>metagenomes</taxon>
        <taxon>ecological metagenomes</taxon>
    </lineage>
</organism>
<proteinExistence type="predicted"/>
<name>A0A3B1CBK3_9ZZZZ</name>
<reference evidence="1" key="1">
    <citation type="submission" date="2018-06" db="EMBL/GenBank/DDBJ databases">
        <authorList>
            <person name="Zhirakovskaya E."/>
        </authorList>
    </citation>
    <scope>NUCLEOTIDE SEQUENCE</scope>
</reference>
<dbReference type="AlphaFoldDB" id="A0A3B1CBK3"/>
<gene>
    <name evidence="1" type="ORF">MNBD_IGNAVI01-3054</name>
</gene>
<accession>A0A3B1CBK3</accession>
<evidence type="ECO:0008006" key="2">
    <source>
        <dbReference type="Google" id="ProtNLM"/>
    </source>
</evidence>